<dbReference type="WBParaSite" id="PDA_v2.g18182.t1">
    <property type="protein sequence ID" value="PDA_v2.g18182.t1"/>
    <property type="gene ID" value="PDA_v2.g18182"/>
</dbReference>
<evidence type="ECO:0000313" key="2">
    <source>
        <dbReference type="WBParaSite" id="PDA_v2.g18182.t1"/>
    </source>
</evidence>
<dbReference type="AlphaFoldDB" id="A0A914PJS5"/>
<accession>A0A914PJS5</accession>
<organism evidence="1 2">
    <name type="scientific">Panagrolaimus davidi</name>
    <dbReference type="NCBI Taxonomy" id="227884"/>
    <lineage>
        <taxon>Eukaryota</taxon>
        <taxon>Metazoa</taxon>
        <taxon>Ecdysozoa</taxon>
        <taxon>Nematoda</taxon>
        <taxon>Chromadorea</taxon>
        <taxon>Rhabditida</taxon>
        <taxon>Tylenchina</taxon>
        <taxon>Panagrolaimomorpha</taxon>
        <taxon>Panagrolaimoidea</taxon>
        <taxon>Panagrolaimidae</taxon>
        <taxon>Panagrolaimus</taxon>
    </lineage>
</organism>
<evidence type="ECO:0000313" key="1">
    <source>
        <dbReference type="Proteomes" id="UP000887578"/>
    </source>
</evidence>
<proteinExistence type="predicted"/>
<reference evidence="2" key="1">
    <citation type="submission" date="2022-11" db="UniProtKB">
        <authorList>
            <consortium name="WormBaseParasite"/>
        </authorList>
    </citation>
    <scope>IDENTIFICATION</scope>
</reference>
<sequence length="99" mass="11354">MLSKSGGFHRETAPATKAKQFKLLPNERKFVPDRISGDISFHLYRSTFLTPQKYLEFLKNLEQSSSRHDFLFWVFDIVAAGRSADQRSISANDLNNIFG</sequence>
<keyword evidence="1" id="KW-1185">Reference proteome</keyword>
<dbReference type="Proteomes" id="UP000887578">
    <property type="component" value="Unplaced"/>
</dbReference>
<name>A0A914PJS5_9BILA</name>
<protein>
    <submittedName>
        <fullName evidence="2">Uncharacterized protein</fullName>
    </submittedName>
</protein>